<evidence type="ECO:0000256" key="1">
    <source>
        <dbReference type="SAM" id="MobiDB-lite"/>
    </source>
</evidence>
<dbReference type="Proteomes" id="UP000813444">
    <property type="component" value="Unassembled WGS sequence"/>
</dbReference>
<reference evidence="2" key="1">
    <citation type="journal article" date="2021" name="Nat. Commun.">
        <title>Genetic determinants of endophytism in the Arabidopsis root mycobiome.</title>
        <authorList>
            <person name="Mesny F."/>
            <person name="Miyauchi S."/>
            <person name="Thiergart T."/>
            <person name="Pickel B."/>
            <person name="Atanasova L."/>
            <person name="Karlsson M."/>
            <person name="Huettel B."/>
            <person name="Barry K.W."/>
            <person name="Haridas S."/>
            <person name="Chen C."/>
            <person name="Bauer D."/>
            <person name="Andreopoulos W."/>
            <person name="Pangilinan J."/>
            <person name="LaButti K."/>
            <person name="Riley R."/>
            <person name="Lipzen A."/>
            <person name="Clum A."/>
            <person name="Drula E."/>
            <person name="Henrissat B."/>
            <person name="Kohler A."/>
            <person name="Grigoriev I.V."/>
            <person name="Martin F.M."/>
            <person name="Hacquard S."/>
        </authorList>
    </citation>
    <scope>NUCLEOTIDE SEQUENCE</scope>
    <source>
        <strain evidence="2">MPI-CAGE-CH-0235</strain>
    </source>
</reference>
<dbReference type="OrthoDB" id="1262810at2759"/>
<dbReference type="NCBIfam" id="NF047352">
    <property type="entry name" value="P_loop_sacsin"/>
    <property type="match status" value="1"/>
</dbReference>
<feature type="compositionally biased region" description="Polar residues" evidence="1">
    <location>
        <begin position="1337"/>
        <end position="1357"/>
    </location>
</feature>
<dbReference type="InterPro" id="IPR036890">
    <property type="entry name" value="HATPase_C_sf"/>
</dbReference>
<dbReference type="Gene3D" id="3.30.565.10">
    <property type="entry name" value="Histidine kinase-like ATPase, C-terminal domain"/>
    <property type="match status" value="1"/>
</dbReference>
<organism evidence="2 3">
    <name type="scientific">Stachybotrys elegans</name>
    <dbReference type="NCBI Taxonomy" id="80388"/>
    <lineage>
        <taxon>Eukaryota</taxon>
        <taxon>Fungi</taxon>
        <taxon>Dikarya</taxon>
        <taxon>Ascomycota</taxon>
        <taxon>Pezizomycotina</taxon>
        <taxon>Sordariomycetes</taxon>
        <taxon>Hypocreomycetidae</taxon>
        <taxon>Hypocreales</taxon>
        <taxon>Stachybotryaceae</taxon>
        <taxon>Stachybotrys</taxon>
    </lineage>
</organism>
<dbReference type="PANTHER" id="PTHR32387">
    <property type="entry name" value="WU:FJ29H11"/>
    <property type="match status" value="1"/>
</dbReference>
<dbReference type="EMBL" id="JAGPNK010000018">
    <property type="protein sequence ID" value="KAH7305596.1"/>
    <property type="molecule type" value="Genomic_DNA"/>
</dbReference>
<keyword evidence="3" id="KW-1185">Reference proteome</keyword>
<comment type="caution">
    <text evidence="2">The sequence shown here is derived from an EMBL/GenBank/DDBJ whole genome shotgun (WGS) entry which is preliminary data.</text>
</comment>
<dbReference type="PANTHER" id="PTHR32387:SF0">
    <property type="entry name" value="PROTEIN NO VEIN"/>
    <property type="match status" value="1"/>
</dbReference>
<feature type="region of interest" description="Disordered" evidence="1">
    <location>
        <begin position="1335"/>
        <end position="1440"/>
    </location>
</feature>
<gene>
    <name evidence="2" type="ORF">B0I35DRAFT_444090</name>
</gene>
<proteinExistence type="predicted"/>
<protein>
    <submittedName>
        <fullName evidence="2">Heterokaryon incompatibility protein</fullName>
    </submittedName>
</protein>
<evidence type="ECO:0000313" key="2">
    <source>
        <dbReference type="EMBL" id="KAH7305596.1"/>
    </source>
</evidence>
<feature type="compositionally biased region" description="Polar residues" evidence="1">
    <location>
        <begin position="1370"/>
        <end position="1383"/>
    </location>
</feature>
<evidence type="ECO:0000313" key="3">
    <source>
        <dbReference type="Proteomes" id="UP000813444"/>
    </source>
</evidence>
<dbReference type="InterPro" id="IPR052957">
    <property type="entry name" value="Auxin_embryo_med"/>
</dbReference>
<accession>A0A8K0SGB1</accession>
<name>A0A8K0SGB1_9HYPO</name>
<sequence length="1710" mass="194451">MELVQNADDNKYTEDKTPTISITIFPSYVKIECNEEGFSRENIQALCRTARSSKAPGQGYTGQKGIGFKSVFKLANRVHIRSPPYYFQLDQTRELGMITPQWDQDFFHDHREEYQTTIVLDRICDQRGGIDPILILFLRRIDQLHLTLFKSSSVDGPAISKHFRRVNWAPDSGFVSLKDEYTSMTRHLYKHRFSVDFGGTETQRPDITYTEIVLAFPVQRISDTYVPLVLKQNFAFAYLPLGDFGFKFVIQADFLTAANRESVDEDSFWNQNIAGAIPRAFEAAISCLNLNAGDTDMTEMAKMWPLYLGNTTNGSSVYWRGIANNLIKHLSRALVVKDRTGSIRKPEQLKFLDWAHDRHGEPMFGSMCNYISPNYPTSVREALVSLHVTAPDWEWVCNELQMLHNKGLLRDKMQSKEWCSDLAKVILKPQGPQGDAKYARDLRNIPLIPLDNGTWRLPPSPDDPIYFPMSEGATIPPGLPLSLVDEAAYNCPERRRLFQLLGVKDCDVPSIVREILDYHHKLKSATTDSHLIDHAKYLYKMRKHLKPGDMRKIHFVTLGGGLQKGTSVYADPSLFDSLQPLFSGYNQAHFLDRRYFGLDPGLKIPEWLAEGEKFAKWLRETAGVALAPRFTHELSNQLLHPDFRWLLEHKGDRVLPILRKYWSFYSQDMSSKKETILTAHQFMCRSGRRAYLQNTYIPLPMLVERVQTFTKAGDKECDFLSLPDNHPENWKFLSCFGVGVDDGLDFNLWVLNQVGFQRHRDVEKSKQLYLAIQSRAYSWDEEKKVRKAFGNCFIDLSSDKYARLKSCVWYGPKGLSSKPALSQVYGNGLTRLFREILDVPNATRAEAEEHLERLRNGVFTTMKEVAEVYSFLQEHHMNTMRVEFGAPYIAVPSSSGSALEWKRPSQCVWDDEEFSKNGLKLESKSTIRWAVERHAPTTKAFFTKFLQLPDAGIIELLADLELMQKMNRDEPKRVHLLYERVESCHRRHTRTIENAFQKKPLIFIRGANSQSGRWVSLKDCIWTRSVLRHKHALRPSLKKYPGLFRETLQVSDPTMEMRVNDLLELSMVGQVEDEDDYEYIKELLQEISRELQSDKELERLNGRACWPCRTPTCPRMLGSIGSFYINDRQGLFEMFADTHAFLDFDFDTSKKIAGLLRNQGCESFLSEEVCIETEPCEPLQQDRGLTQEFRSRADALAKYIQHTECHSPYQLGPLLGNAEVWISANIQTHYTLKGTTVTKSEGGSSVRLVGKDKSAKLEIYVSANTVAWNVARVTAFPEQLVAALGLELPDLRQLQSFLQVVPESLDGLLIEQGITSGITPHDSGEILVADSVDEDSQGQMDNDNSSGVNRDAASTMSGHRVFSDPEGSTAVESMQASVRSAATRTILPPHADNPPTLSRPTAPMPRFQDRLGIPSDDSPRDGPVTPRPTPTSLYNIDNRNRNRERIQAFARDAALTPSFRTRRLRDGDGAFNMRTLGQALRGYEPAPVSTLAQANSSPRRQGGLVPIRTEEETERDTEVGFLGEEFVYPTESLHPGQKLNLVQVYTILRDTLELTDFTGEDNWTSSLRNRAGFSSFGREVSDFTYKDTEGALTRHFLQMQHSNEAPDWLSTACDNGNMPLYRLEVKTTPSQDHRTAFYMSGRQYDLAKKLRVTSPTPPEVYVILRVSGLNALEDGSRHRPQCRVYLDPYSLGQEGTLNFIAPKYAVTAAM</sequence>
<dbReference type="SUPFAM" id="SSF55874">
    <property type="entry name" value="ATPase domain of HSP90 chaperone/DNA topoisomerase II/histidine kinase"/>
    <property type="match status" value="1"/>
</dbReference>